<gene>
    <name evidence="2" type="ORF">GCM10007927_05600</name>
</gene>
<name>A0ABQ5VFB0_9RHOB</name>
<protein>
    <submittedName>
        <fullName evidence="2">Uncharacterized protein</fullName>
    </submittedName>
</protein>
<accession>A0ABQ5VFB0</accession>
<reference evidence="2" key="1">
    <citation type="journal article" date="2014" name="Int. J. Syst. Evol. Microbiol.">
        <title>Complete genome of a new Firmicutes species belonging to the dominant human colonic microbiota ('Ruminococcus bicirculans') reveals two chromosomes and a selective capacity to utilize plant glucans.</title>
        <authorList>
            <consortium name="NISC Comparative Sequencing Program"/>
            <person name="Wegmann U."/>
            <person name="Louis P."/>
            <person name="Goesmann A."/>
            <person name="Henrissat B."/>
            <person name="Duncan S.H."/>
            <person name="Flint H.J."/>
        </authorList>
    </citation>
    <scope>NUCLEOTIDE SEQUENCE</scope>
    <source>
        <strain evidence="2">NBRC 109915</strain>
    </source>
</reference>
<dbReference type="Proteomes" id="UP001161388">
    <property type="component" value="Unassembled WGS sequence"/>
</dbReference>
<organism evidence="2 3">
    <name type="scientific">Sulfitobacter pacificus</name>
    <dbReference type="NCBI Taxonomy" id="1499314"/>
    <lineage>
        <taxon>Bacteria</taxon>
        <taxon>Pseudomonadati</taxon>
        <taxon>Pseudomonadota</taxon>
        <taxon>Alphaproteobacteria</taxon>
        <taxon>Rhodobacterales</taxon>
        <taxon>Roseobacteraceae</taxon>
        <taxon>Sulfitobacter</taxon>
    </lineage>
</organism>
<evidence type="ECO:0000256" key="1">
    <source>
        <dbReference type="SAM" id="MobiDB-lite"/>
    </source>
</evidence>
<proteinExistence type="predicted"/>
<comment type="caution">
    <text evidence="2">The sequence shown here is derived from an EMBL/GenBank/DDBJ whole genome shotgun (WGS) entry which is preliminary data.</text>
</comment>
<reference evidence="2" key="2">
    <citation type="submission" date="2023-01" db="EMBL/GenBank/DDBJ databases">
        <title>Draft genome sequence of Sulfitobacter pacificus strain NBRC 109915.</title>
        <authorList>
            <person name="Sun Q."/>
            <person name="Mori K."/>
        </authorList>
    </citation>
    <scope>NUCLEOTIDE SEQUENCE</scope>
    <source>
        <strain evidence="2">NBRC 109915</strain>
    </source>
</reference>
<dbReference type="EMBL" id="BSNL01000001">
    <property type="protein sequence ID" value="GLQ25757.1"/>
    <property type="molecule type" value="Genomic_DNA"/>
</dbReference>
<feature type="region of interest" description="Disordered" evidence="1">
    <location>
        <begin position="1"/>
        <end position="29"/>
    </location>
</feature>
<keyword evidence="3" id="KW-1185">Reference proteome</keyword>
<evidence type="ECO:0000313" key="3">
    <source>
        <dbReference type="Proteomes" id="UP001161388"/>
    </source>
</evidence>
<evidence type="ECO:0000313" key="2">
    <source>
        <dbReference type="EMBL" id="GLQ25757.1"/>
    </source>
</evidence>
<sequence>MSFQPTFPGLFSPSHGATPVQPDAPQPLPATEKQIAYAKTLAAKSKQPLPENITADRAALSKWIDAHKAPAPQGRFSDYPSSKQVGFAERIARLKRSEVPPECFRDRTLMSRWIDSNKPR</sequence>
<dbReference type="RefSeq" id="WP_284370342.1">
    <property type="nucleotide sequence ID" value="NZ_BSNL01000001.1"/>
</dbReference>